<dbReference type="Proteomes" id="UP000694846">
    <property type="component" value="Unplaced"/>
</dbReference>
<dbReference type="RefSeq" id="XP_025414022.1">
    <property type="nucleotide sequence ID" value="XM_025558237.1"/>
</dbReference>
<reference evidence="2 3" key="1">
    <citation type="submission" date="2025-04" db="UniProtKB">
        <authorList>
            <consortium name="RefSeq"/>
        </authorList>
    </citation>
    <scope>IDENTIFICATION</scope>
    <source>
        <tissue evidence="2 3">Whole body</tissue>
    </source>
</reference>
<dbReference type="RefSeq" id="XP_025414021.1">
    <property type="nucleotide sequence ID" value="XM_025558236.1"/>
</dbReference>
<proteinExistence type="predicted"/>
<accession>A0A8B8FTA7</accession>
<organism evidence="1 3">
    <name type="scientific">Sipha flava</name>
    <name type="common">yellow sugarcane aphid</name>
    <dbReference type="NCBI Taxonomy" id="143950"/>
    <lineage>
        <taxon>Eukaryota</taxon>
        <taxon>Metazoa</taxon>
        <taxon>Ecdysozoa</taxon>
        <taxon>Arthropoda</taxon>
        <taxon>Hexapoda</taxon>
        <taxon>Insecta</taxon>
        <taxon>Pterygota</taxon>
        <taxon>Neoptera</taxon>
        <taxon>Paraneoptera</taxon>
        <taxon>Hemiptera</taxon>
        <taxon>Sternorrhyncha</taxon>
        <taxon>Aphidomorpha</taxon>
        <taxon>Aphidoidea</taxon>
        <taxon>Aphididae</taxon>
        <taxon>Sipha</taxon>
    </lineage>
</organism>
<evidence type="ECO:0000313" key="2">
    <source>
        <dbReference type="RefSeq" id="XP_025414021.1"/>
    </source>
</evidence>
<dbReference type="GeneID" id="112686102"/>
<protein>
    <submittedName>
        <fullName evidence="2 3">Uncharacterized protein LOC112686102 isoform X1</fullName>
    </submittedName>
</protein>
<keyword evidence="1" id="KW-1185">Reference proteome</keyword>
<name>A0A8B8FTA7_9HEMI</name>
<dbReference type="AlphaFoldDB" id="A0A8B8FTA7"/>
<evidence type="ECO:0000313" key="3">
    <source>
        <dbReference type="RefSeq" id="XP_025414022.1"/>
    </source>
</evidence>
<evidence type="ECO:0000313" key="1">
    <source>
        <dbReference type="Proteomes" id="UP000694846"/>
    </source>
</evidence>
<gene>
    <name evidence="2 3" type="primary">LOC112686102</name>
</gene>
<sequence>MVKCSYIYNVHLYRSFAQNLFTKEIRYPYLNFNTPIIHYPVRGPKERATAIIILQFQIKKTYDISKPVALFLYSKSETSWLYYKNVQLQWSNDKCYLISRWLVHMVDFSNINLINSPMYKLWKYIEISRTLTVF</sequence>